<name>A0A261UZV6_9BORD</name>
<organism evidence="2 3">
    <name type="scientific">Bordetella genomosp. 11</name>
    <dbReference type="NCBI Taxonomy" id="1416808"/>
    <lineage>
        <taxon>Bacteria</taxon>
        <taxon>Pseudomonadati</taxon>
        <taxon>Pseudomonadota</taxon>
        <taxon>Betaproteobacteria</taxon>
        <taxon>Burkholderiales</taxon>
        <taxon>Alcaligenaceae</taxon>
        <taxon>Bordetella</taxon>
    </lineage>
</organism>
<keyword evidence="2" id="KW-0378">Hydrolase</keyword>
<dbReference type="PANTHER" id="PTHR11895:SF172">
    <property type="entry name" value="GLUTAMYL-TRNA(GLN) AMIDOTRANSFERASE"/>
    <property type="match status" value="1"/>
</dbReference>
<dbReference type="EMBL" id="NEVS01000001">
    <property type="protein sequence ID" value="OZI67409.1"/>
    <property type="molecule type" value="Genomic_DNA"/>
</dbReference>
<feature type="domain" description="Amidase" evidence="1">
    <location>
        <begin position="29"/>
        <end position="446"/>
    </location>
</feature>
<keyword evidence="3" id="KW-1185">Reference proteome</keyword>
<dbReference type="PANTHER" id="PTHR11895">
    <property type="entry name" value="TRANSAMIDASE"/>
    <property type="match status" value="1"/>
</dbReference>
<dbReference type="AlphaFoldDB" id="A0A261UZV6"/>
<evidence type="ECO:0000259" key="1">
    <source>
        <dbReference type="Pfam" id="PF01425"/>
    </source>
</evidence>
<dbReference type="NCBIfam" id="TIGR02715">
    <property type="entry name" value="amido_AtzE"/>
    <property type="match status" value="1"/>
</dbReference>
<dbReference type="InterPro" id="IPR000120">
    <property type="entry name" value="Amidase"/>
</dbReference>
<evidence type="ECO:0000313" key="2">
    <source>
        <dbReference type="EMBL" id="OZI67409.1"/>
    </source>
</evidence>
<sequence>MAIPSSPFSDSSARLDAIARGEDSARDWLQACLSRIEATDGAINAFTARTVARARAEADAIDAMRAAGRPLPPLAGLPYAVKNLFDIQGEVTLAGSKINRDRAPAAADAVLVQRMRAAGAVLVGALNMDEYAYGFTTENSHYGPTRNPHDPTRIAGGSSGGSGAAVAAGQVPVSLGSDTNGSIRVPASLCGVWGLKPTFGRLSRRGAFPFVHSIDHLGPFADSAALLARVYDALQYPDAEDPGCHARAVQPVLPRLAPGTQGLRIGILGGYFDANATEPARAAVSAVADALGASRTVEWPDATLGRAAAFIVTSSEGGSLHLPTLRRRAADFEPLSVDRFIAGALQPADWLARAHRFRRRYQERVHALFQDWDLLLAPATPVPAPVIGTEWLDINGTAHPCRPAMGLLTQPISFAGCPVAVAPVWPEVAQGMPIGVQLIAAPWREDIALRAAVALERAGIARARCPNSQDLLP</sequence>
<reference evidence="3" key="1">
    <citation type="submission" date="2017-05" db="EMBL/GenBank/DDBJ databases">
        <title>Complete and WGS of Bordetella genogroups.</title>
        <authorList>
            <person name="Spilker T."/>
            <person name="Lipuma J."/>
        </authorList>
    </citation>
    <scope>NUCLEOTIDE SEQUENCE [LARGE SCALE GENOMIC DNA]</scope>
    <source>
        <strain evidence="3">AU8856</strain>
    </source>
</reference>
<comment type="caution">
    <text evidence="2">The sequence shown here is derived from an EMBL/GenBank/DDBJ whole genome shotgun (WGS) entry which is preliminary data.</text>
</comment>
<dbReference type="InterPro" id="IPR023631">
    <property type="entry name" value="Amidase_dom"/>
</dbReference>
<dbReference type="Pfam" id="PF01425">
    <property type="entry name" value="Amidase"/>
    <property type="match status" value="1"/>
</dbReference>
<dbReference type="SUPFAM" id="SSF75304">
    <property type="entry name" value="Amidase signature (AS) enzymes"/>
    <property type="match status" value="1"/>
</dbReference>
<dbReference type="Proteomes" id="UP000215767">
    <property type="component" value="Unassembled WGS sequence"/>
</dbReference>
<dbReference type="GO" id="GO:0016787">
    <property type="term" value="F:hydrolase activity"/>
    <property type="evidence" value="ECO:0007669"/>
    <property type="project" value="UniProtKB-KW"/>
</dbReference>
<proteinExistence type="predicted"/>
<dbReference type="OrthoDB" id="112488at2"/>
<accession>A0A261UZV6</accession>
<evidence type="ECO:0000313" key="3">
    <source>
        <dbReference type="Proteomes" id="UP000215767"/>
    </source>
</evidence>
<dbReference type="InterPro" id="IPR036928">
    <property type="entry name" value="AS_sf"/>
</dbReference>
<dbReference type="InterPro" id="IPR014087">
    <property type="entry name" value="Carboxybiuret_hydro_AtzE"/>
</dbReference>
<protein>
    <submittedName>
        <fullName evidence="2">AtzE family amidohydrolase</fullName>
    </submittedName>
</protein>
<gene>
    <name evidence="2" type="ORF">CAL28_03765</name>
</gene>
<dbReference type="Gene3D" id="3.90.1300.10">
    <property type="entry name" value="Amidase signature (AS) domain"/>
    <property type="match status" value="1"/>
</dbReference>
<dbReference type="NCBIfam" id="NF006631">
    <property type="entry name" value="PRK09201.1"/>
    <property type="match status" value="1"/>
</dbReference>